<keyword evidence="1" id="KW-0175">Coiled coil</keyword>
<dbReference type="Pfam" id="PF03372">
    <property type="entry name" value="Exo_endo_phos"/>
    <property type="match status" value="1"/>
</dbReference>
<dbReference type="InterPro" id="IPR036691">
    <property type="entry name" value="Endo/exonu/phosph_ase_sf"/>
</dbReference>
<dbReference type="SUPFAM" id="SSF57997">
    <property type="entry name" value="Tropomyosin"/>
    <property type="match status" value="1"/>
</dbReference>
<dbReference type="SUPFAM" id="SSF56219">
    <property type="entry name" value="DNase I-like"/>
    <property type="match status" value="1"/>
</dbReference>
<dbReference type="CDD" id="cd09076">
    <property type="entry name" value="L1-EN"/>
    <property type="match status" value="1"/>
</dbReference>
<dbReference type="PANTHER" id="PTHR31635:SF196">
    <property type="entry name" value="REVERSE TRANSCRIPTASE DOMAIN-CONTAINING PROTEIN-RELATED"/>
    <property type="match status" value="1"/>
</dbReference>
<evidence type="ECO:0000256" key="2">
    <source>
        <dbReference type="SAM" id="MobiDB-lite"/>
    </source>
</evidence>
<dbReference type="Pfam" id="PF00078">
    <property type="entry name" value="RVT_1"/>
    <property type="match status" value="1"/>
</dbReference>
<dbReference type="Ensembl" id="ENSSFAT00005003422.1">
    <property type="protein sequence ID" value="ENSSFAP00005003179.1"/>
    <property type="gene ID" value="ENSSFAG00005002160.1"/>
</dbReference>
<dbReference type="InParanoid" id="A0A672FWV9"/>
<dbReference type="OMA" id="WACHGRI"/>
<dbReference type="PANTHER" id="PTHR31635">
    <property type="entry name" value="REVERSE TRANSCRIPTASE DOMAIN-CONTAINING PROTEIN-RELATED"/>
    <property type="match status" value="1"/>
</dbReference>
<organism evidence="4 5">
    <name type="scientific">Salarias fasciatus</name>
    <name type="common">Jewelled blenny</name>
    <name type="synonym">Blennius fasciatus</name>
    <dbReference type="NCBI Taxonomy" id="181472"/>
    <lineage>
        <taxon>Eukaryota</taxon>
        <taxon>Metazoa</taxon>
        <taxon>Chordata</taxon>
        <taxon>Craniata</taxon>
        <taxon>Vertebrata</taxon>
        <taxon>Euteleostomi</taxon>
        <taxon>Actinopterygii</taxon>
        <taxon>Neopterygii</taxon>
        <taxon>Teleostei</taxon>
        <taxon>Neoteleostei</taxon>
        <taxon>Acanthomorphata</taxon>
        <taxon>Ovalentaria</taxon>
        <taxon>Blenniimorphae</taxon>
        <taxon>Blenniiformes</taxon>
        <taxon>Blennioidei</taxon>
        <taxon>Blenniidae</taxon>
        <taxon>Salariinae</taxon>
        <taxon>Salarias</taxon>
    </lineage>
</organism>
<feature type="coiled-coil region" evidence="1">
    <location>
        <begin position="79"/>
        <end position="134"/>
    </location>
</feature>
<dbReference type="SUPFAM" id="SSF56672">
    <property type="entry name" value="DNA/RNA polymerases"/>
    <property type="match status" value="1"/>
</dbReference>
<sequence length="1347" mass="153789">MSGKDTASKNTDKQRPQRDTRRAAHANPDANTKDGEAADATANDLKPCTQRDLLILTTELTDKVTAVIDKGMAQFSTKLDAIAARIENEARRLDEAEQRISNTEDSMAELEAKIVSAEEKLAGLTSRLDDQEARSRRDNIKIFNLKEGAEGHNAVAFFETWLPRLLNMEVPNGRVVLDRCHRSLGRPKSANIVLMQETHLTDSKHEKLRRDWVGQIYYSSFSSMKDDQGRYVLITGYLYGEHIFIGCVYAPNVYQKEFYSDLLGKITNLSLPFSILGGDFNCTLNPEVNQFPSAKTTQSKMRETTIQLCADLQLLDTWRTINPTEKDYTFFSNPHCSHSRIDYFFSTRGVLDRVEECKIGTRLLSDHAEVSMIVSPCSPQFTSRSWRLNPSLLCQSSFISFLNEQIKDFLLNNDNDETNASILWDTLKAYLRGAIISYSTARKREALKAQFELEAQLKSLERQLKLHPSVMLKKELEATRSSLVQLLTQKAEASILYAKQRFFAMGDKSGRLLARLVTGRQHLKPISTLQDDKGKNCYETKKIVEIMKQFYSKLYTSENKASDVQILEFLSNIKLPSLSDADQLSLNKPISKEEILAAIESLSSGKAPGPDGYNVEFYKSFKDSLTPLLLRMYLHSVERGCLPQTLYSANISLYLKKDKPPDNSSSYRPISLINVDSKILSKILTPCTNMKTLLNLIQHTKCNNLKGIIISLDAEKAFDRVEWPYLFLTLQKFGLGTNFVGLVKLLYHSPKASVLVNGVKPSEFSLGRSTRQGDPISPLIFALAVEPLAEAIRSHNSIKGLKMNNKTFKIALYADDILLFVSDPEVSIPKLMTTIKNFSIFSGYKINFSKSVALPLGYGKDPPSLIDFPFSWSISGFSYLGISISSCIDTILKSNFQDVFKKIQNDLIRWTDLPISWIGRINLLKMNVFPRILFPLQMLPIYLSKKRVSEIEKVFSTFIWKGKTPRLKRALLKLPKERGGLTFPDIRMYNWACHGRIIREWIQSYLNGEDDPSESWSCTPYNLLGEVTAPKIAPDLRRNPIVYNLMKSWRDMYKLGVRTVKDIFSKEGTLMSFTQLKEAYGLPNNAFFAYLQVRHCICSHVRIQTVNWPLLNPNESFMTTFKLSQGFISHCYGVLQKYTKDSVDGIFRKWEEDLGVSYNENDWLKSIRDIHTVFISNTLREMQFKIFHRQHRTPYILNKIDPARSSSCLKCKQSPATYLHCFWLCPRIFKFWVCLSQEMSAILRCRLCLDPGQFLLGLPTKNLYPHPELFKKLLALARKCILKKWIMDKPPTVTDWYNEIFKIMPKERIGARLAGKYDLFTDVWQPFIDYLPGNVKETVLKGSGTVA</sequence>
<feature type="region of interest" description="Disordered" evidence="2">
    <location>
        <begin position="1"/>
        <end position="43"/>
    </location>
</feature>
<dbReference type="PROSITE" id="PS50878">
    <property type="entry name" value="RT_POL"/>
    <property type="match status" value="1"/>
</dbReference>
<feature type="domain" description="Reverse transcriptase" evidence="3">
    <location>
        <begin position="635"/>
        <end position="884"/>
    </location>
</feature>
<reference evidence="4" key="3">
    <citation type="submission" date="2025-09" db="UniProtKB">
        <authorList>
            <consortium name="Ensembl"/>
        </authorList>
    </citation>
    <scope>IDENTIFICATION</scope>
</reference>
<evidence type="ECO:0000313" key="4">
    <source>
        <dbReference type="Ensembl" id="ENSSFAP00005003179.1"/>
    </source>
</evidence>
<accession>A0A672FWV9</accession>
<dbReference type="GO" id="GO:0003824">
    <property type="term" value="F:catalytic activity"/>
    <property type="evidence" value="ECO:0007669"/>
    <property type="project" value="InterPro"/>
</dbReference>
<dbReference type="Proteomes" id="UP000472267">
    <property type="component" value="Chromosome 20"/>
</dbReference>
<dbReference type="CDD" id="cd01650">
    <property type="entry name" value="RT_nLTR_like"/>
    <property type="match status" value="1"/>
</dbReference>
<evidence type="ECO:0000259" key="3">
    <source>
        <dbReference type="PROSITE" id="PS50878"/>
    </source>
</evidence>
<reference evidence="4" key="2">
    <citation type="submission" date="2025-08" db="UniProtKB">
        <authorList>
            <consortium name="Ensembl"/>
        </authorList>
    </citation>
    <scope>IDENTIFICATION</scope>
</reference>
<name>A0A672FWV9_SALFA</name>
<dbReference type="InterPro" id="IPR005135">
    <property type="entry name" value="Endo/exonuclease/phosphatase"/>
</dbReference>
<feature type="compositionally biased region" description="Basic and acidic residues" evidence="2">
    <location>
        <begin position="1"/>
        <end position="22"/>
    </location>
</feature>
<dbReference type="InterPro" id="IPR043502">
    <property type="entry name" value="DNA/RNA_pol_sf"/>
</dbReference>
<protein>
    <recommendedName>
        <fullName evidence="3">Reverse transcriptase domain-containing protein</fullName>
    </recommendedName>
</protein>
<reference evidence="4" key="1">
    <citation type="submission" date="2019-06" db="EMBL/GenBank/DDBJ databases">
        <authorList>
            <consortium name="Wellcome Sanger Institute Data Sharing"/>
        </authorList>
    </citation>
    <scope>NUCLEOTIDE SEQUENCE [LARGE SCALE GENOMIC DNA]</scope>
</reference>
<dbReference type="Gene3D" id="1.20.5.340">
    <property type="match status" value="1"/>
</dbReference>
<dbReference type="Gene3D" id="3.60.10.10">
    <property type="entry name" value="Endonuclease/exonuclease/phosphatase"/>
    <property type="match status" value="1"/>
</dbReference>
<evidence type="ECO:0000313" key="5">
    <source>
        <dbReference type="Proteomes" id="UP000472267"/>
    </source>
</evidence>
<dbReference type="InterPro" id="IPR000477">
    <property type="entry name" value="RT_dom"/>
</dbReference>
<keyword evidence="5" id="KW-1185">Reference proteome</keyword>
<proteinExistence type="predicted"/>
<evidence type="ECO:0000256" key="1">
    <source>
        <dbReference type="SAM" id="Coils"/>
    </source>
</evidence>